<dbReference type="RefSeq" id="WP_380205782.1">
    <property type="nucleotide sequence ID" value="NZ_JBHTEK010000001.1"/>
</dbReference>
<dbReference type="EMBL" id="JBHTEK010000001">
    <property type="protein sequence ID" value="MFC7670330.1"/>
    <property type="molecule type" value="Genomic_DNA"/>
</dbReference>
<comment type="caution">
    <text evidence="1">The sequence shown here is derived from an EMBL/GenBank/DDBJ whole genome shotgun (WGS) entry which is preliminary data.</text>
</comment>
<sequence length="159" mass="17904">MKQLPPRTFDRAAEVVFVLGHGPVVGSKAYQLTRRNTRLYDSLYQALPLAQRIAINNLMITNTMAQAVATKDRKLATQGANFARRTWGNNPARGTRAFDDNMLGFYSSTKDTSNYLAAAASFYERYYMAVSADSAKKWWPRCRRIGRSSGLLCNVWPTP</sequence>
<dbReference type="Proteomes" id="UP001596513">
    <property type="component" value="Unassembled WGS sequence"/>
</dbReference>
<accession>A0ABW2UDT1</accession>
<proteinExistence type="predicted"/>
<reference evidence="2" key="1">
    <citation type="journal article" date="2019" name="Int. J. Syst. Evol. Microbiol.">
        <title>The Global Catalogue of Microorganisms (GCM) 10K type strain sequencing project: providing services to taxonomists for standard genome sequencing and annotation.</title>
        <authorList>
            <consortium name="The Broad Institute Genomics Platform"/>
            <consortium name="The Broad Institute Genome Sequencing Center for Infectious Disease"/>
            <person name="Wu L."/>
            <person name="Ma J."/>
        </authorList>
    </citation>
    <scope>NUCLEOTIDE SEQUENCE [LARGE SCALE GENOMIC DNA]</scope>
    <source>
        <strain evidence="2">JCM 19635</strain>
    </source>
</reference>
<evidence type="ECO:0000313" key="2">
    <source>
        <dbReference type="Proteomes" id="UP001596513"/>
    </source>
</evidence>
<gene>
    <name evidence="1" type="ORF">ACFQT0_25415</name>
</gene>
<evidence type="ECO:0000313" key="1">
    <source>
        <dbReference type="EMBL" id="MFC7670330.1"/>
    </source>
</evidence>
<name>A0ABW2UDT1_9BACT</name>
<protein>
    <submittedName>
        <fullName evidence="1">Uncharacterized protein</fullName>
    </submittedName>
</protein>
<keyword evidence="2" id="KW-1185">Reference proteome</keyword>
<organism evidence="1 2">
    <name type="scientific">Hymenobacter humi</name>
    <dbReference type="NCBI Taxonomy" id="1411620"/>
    <lineage>
        <taxon>Bacteria</taxon>
        <taxon>Pseudomonadati</taxon>
        <taxon>Bacteroidota</taxon>
        <taxon>Cytophagia</taxon>
        <taxon>Cytophagales</taxon>
        <taxon>Hymenobacteraceae</taxon>
        <taxon>Hymenobacter</taxon>
    </lineage>
</organism>